<gene>
    <name evidence="2" type="ORF">GCM10023143_16520</name>
</gene>
<dbReference type="Gene3D" id="3.90.1720.10">
    <property type="entry name" value="endopeptidase domain like (from Nostoc punctiforme)"/>
    <property type="match status" value="1"/>
</dbReference>
<dbReference type="Proteomes" id="UP001501207">
    <property type="component" value="Unassembled WGS sequence"/>
</dbReference>
<evidence type="ECO:0008006" key="4">
    <source>
        <dbReference type="Google" id="ProtNLM"/>
    </source>
</evidence>
<sequence length="260" mass="29417">MKKITNRKYPPPRGSAILRTGLRLALLLATLTAGMAFYPGIKELRLSGAPRAVRPVPHPAPRSLRMPAWYKTDPAATRRYRRALTLIGSAGPSLKDGDLVLRTGNDFTSQVLRQFSFRDKTYSHGGIVHIENGIPYVYHALGGEDNPDAALRRERFENFCDPVHNLGFGIYRYSLSGCEKHRLDSVVALFYRQKLPFDLQFDLHTNNRMYCAEFIYKALRLATGDDGYLPLSHLPGFTYVAVDNLFLNPHATEVCRVTYR</sequence>
<accession>A0ABP8FQG2</accession>
<protein>
    <recommendedName>
        <fullName evidence="4">Permuted papain-like amidase YaeF/Yiix C92 family enzyme</fullName>
    </recommendedName>
</protein>
<reference evidence="3" key="1">
    <citation type="journal article" date="2019" name="Int. J. Syst. Evol. Microbiol.">
        <title>The Global Catalogue of Microorganisms (GCM) 10K type strain sequencing project: providing services to taxonomists for standard genome sequencing and annotation.</title>
        <authorList>
            <consortium name="The Broad Institute Genomics Platform"/>
            <consortium name="The Broad Institute Genome Sequencing Center for Infectious Disease"/>
            <person name="Wu L."/>
            <person name="Ma J."/>
        </authorList>
    </citation>
    <scope>NUCLEOTIDE SEQUENCE [LARGE SCALE GENOMIC DNA]</scope>
    <source>
        <strain evidence="3">JCM 17664</strain>
    </source>
</reference>
<dbReference type="InterPro" id="IPR038765">
    <property type="entry name" value="Papain-like_cys_pep_sf"/>
</dbReference>
<name>A0ABP8FQG2_9BACT</name>
<proteinExistence type="predicted"/>
<keyword evidence="1" id="KW-1133">Transmembrane helix</keyword>
<evidence type="ECO:0000313" key="3">
    <source>
        <dbReference type="Proteomes" id="UP001501207"/>
    </source>
</evidence>
<evidence type="ECO:0000313" key="2">
    <source>
        <dbReference type="EMBL" id="GAA4308842.1"/>
    </source>
</evidence>
<keyword evidence="3" id="KW-1185">Reference proteome</keyword>
<feature type="transmembrane region" description="Helical" evidence="1">
    <location>
        <begin position="21"/>
        <end position="41"/>
    </location>
</feature>
<dbReference type="SUPFAM" id="SSF54001">
    <property type="entry name" value="Cysteine proteinases"/>
    <property type="match status" value="1"/>
</dbReference>
<dbReference type="EMBL" id="BAABFN010000002">
    <property type="protein sequence ID" value="GAA4308842.1"/>
    <property type="molecule type" value="Genomic_DNA"/>
</dbReference>
<comment type="caution">
    <text evidence="2">The sequence shown here is derived from an EMBL/GenBank/DDBJ whole genome shotgun (WGS) entry which is preliminary data.</text>
</comment>
<evidence type="ECO:0000256" key="1">
    <source>
        <dbReference type="SAM" id="Phobius"/>
    </source>
</evidence>
<dbReference type="RefSeq" id="WP_344978145.1">
    <property type="nucleotide sequence ID" value="NZ_BAABFN010000002.1"/>
</dbReference>
<keyword evidence="1" id="KW-0812">Transmembrane</keyword>
<keyword evidence="1" id="KW-0472">Membrane</keyword>
<organism evidence="2 3">
    <name type="scientific">Compostibacter hankyongensis</name>
    <dbReference type="NCBI Taxonomy" id="1007089"/>
    <lineage>
        <taxon>Bacteria</taxon>
        <taxon>Pseudomonadati</taxon>
        <taxon>Bacteroidota</taxon>
        <taxon>Chitinophagia</taxon>
        <taxon>Chitinophagales</taxon>
        <taxon>Chitinophagaceae</taxon>
        <taxon>Compostibacter</taxon>
    </lineage>
</organism>